<evidence type="ECO:0000313" key="1">
    <source>
        <dbReference type="EMBL" id="GAA4808183.1"/>
    </source>
</evidence>
<accession>A0ABP9CD91</accession>
<protein>
    <submittedName>
        <fullName evidence="1">Uncharacterized protein</fullName>
    </submittedName>
</protein>
<evidence type="ECO:0000313" key="2">
    <source>
        <dbReference type="Proteomes" id="UP001500928"/>
    </source>
</evidence>
<reference evidence="2" key="1">
    <citation type="journal article" date="2019" name="Int. J. Syst. Evol. Microbiol.">
        <title>The Global Catalogue of Microorganisms (GCM) 10K type strain sequencing project: providing services to taxonomists for standard genome sequencing and annotation.</title>
        <authorList>
            <consortium name="The Broad Institute Genomics Platform"/>
            <consortium name="The Broad Institute Genome Sequencing Center for Infectious Disease"/>
            <person name="Wu L."/>
            <person name="Ma J."/>
        </authorList>
    </citation>
    <scope>NUCLEOTIDE SEQUENCE [LARGE SCALE GENOMIC DNA]</scope>
    <source>
        <strain evidence="2">JCM 17979</strain>
    </source>
</reference>
<name>A0ABP9CD91_9PSEU</name>
<organism evidence="1 2">
    <name type="scientific">Actinomycetospora chlora</name>
    <dbReference type="NCBI Taxonomy" id="663608"/>
    <lineage>
        <taxon>Bacteria</taxon>
        <taxon>Bacillati</taxon>
        <taxon>Actinomycetota</taxon>
        <taxon>Actinomycetes</taxon>
        <taxon>Pseudonocardiales</taxon>
        <taxon>Pseudonocardiaceae</taxon>
        <taxon>Actinomycetospora</taxon>
    </lineage>
</organism>
<dbReference type="RefSeq" id="WP_345422964.1">
    <property type="nucleotide sequence ID" value="NZ_BAABHO010000060.1"/>
</dbReference>
<comment type="caution">
    <text evidence="1">The sequence shown here is derived from an EMBL/GenBank/DDBJ whole genome shotgun (WGS) entry which is preliminary data.</text>
</comment>
<keyword evidence="2" id="KW-1185">Reference proteome</keyword>
<sequence>MTELVLAFEASCARCRAVAAAVAGTGLEVLPLRDYRVVDWCAEAGVAGDAPTLLEITPTDGDDRVRAFTGPGLVRRLGPRRAVRVVAALRAHGVLGDAARGLLRTPSPARGA</sequence>
<dbReference type="EMBL" id="BAABHO010000060">
    <property type="protein sequence ID" value="GAA4808183.1"/>
    <property type="molecule type" value="Genomic_DNA"/>
</dbReference>
<proteinExistence type="predicted"/>
<dbReference type="Proteomes" id="UP001500928">
    <property type="component" value="Unassembled WGS sequence"/>
</dbReference>
<gene>
    <name evidence="1" type="ORF">GCM10023200_52400</name>
</gene>